<dbReference type="AlphaFoldDB" id="A0A381NZB4"/>
<dbReference type="EMBL" id="UINC01000684">
    <property type="protein sequence ID" value="SUZ59544.1"/>
    <property type="molecule type" value="Genomic_DNA"/>
</dbReference>
<accession>A0A381NZB4</accession>
<dbReference type="SUPFAM" id="SSF48613">
    <property type="entry name" value="Heme oxygenase-like"/>
    <property type="match status" value="1"/>
</dbReference>
<protein>
    <recommendedName>
        <fullName evidence="2">Iron-containing redox enzyme family protein</fullName>
    </recommendedName>
</protein>
<evidence type="ECO:0000313" key="1">
    <source>
        <dbReference type="EMBL" id="SUZ59544.1"/>
    </source>
</evidence>
<sequence>MNKVINAIDLEEARAGKEVLANELGVAFKDGSVDGGTYKFYHAHFEWLVKFAKPLGLTFNDIGKRKHGDPHTLFFCDELIRIYGNEDFNVSAGASFAVENWAAAGFWKDLIAGLENFKEKHNLNISLGFFKWHDNIEDQHAEHTQEEMKMLYREHNLDEDVFIKAGNEMLDGVEAFWVGLDRERVTRAHYGH</sequence>
<dbReference type="InterPro" id="IPR016084">
    <property type="entry name" value="Haem_Oase-like_multi-hlx"/>
</dbReference>
<name>A0A381NZB4_9ZZZZ</name>
<gene>
    <name evidence="1" type="ORF">METZ01_LOCUS12398</name>
</gene>
<organism evidence="1">
    <name type="scientific">marine metagenome</name>
    <dbReference type="NCBI Taxonomy" id="408172"/>
    <lineage>
        <taxon>unclassified sequences</taxon>
        <taxon>metagenomes</taxon>
        <taxon>ecological metagenomes</taxon>
    </lineage>
</organism>
<dbReference type="Gene3D" id="1.20.910.10">
    <property type="entry name" value="Heme oxygenase-like"/>
    <property type="match status" value="1"/>
</dbReference>
<evidence type="ECO:0008006" key="2">
    <source>
        <dbReference type="Google" id="ProtNLM"/>
    </source>
</evidence>
<reference evidence="1" key="1">
    <citation type="submission" date="2018-05" db="EMBL/GenBank/DDBJ databases">
        <authorList>
            <person name="Lanie J.A."/>
            <person name="Ng W.-L."/>
            <person name="Kazmierczak K.M."/>
            <person name="Andrzejewski T.M."/>
            <person name="Davidsen T.M."/>
            <person name="Wayne K.J."/>
            <person name="Tettelin H."/>
            <person name="Glass J.I."/>
            <person name="Rusch D."/>
            <person name="Podicherti R."/>
            <person name="Tsui H.-C.T."/>
            <person name="Winkler M.E."/>
        </authorList>
    </citation>
    <scope>NUCLEOTIDE SEQUENCE</scope>
</reference>
<proteinExistence type="predicted"/>